<organism evidence="1 2">
    <name type="scientific">Mucilaginibacter psychrotolerans</name>
    <dbReference type="NCBI Taxonomy" id="1524096"/>
    <lineage>
        <taxon>Bacteria</taxon>
        <taxon>Pseudomonadati</taxon>
        <taxon>Bacteroidota</taxon>
        <taxon>Sphingobacteriia</taxon>
        <taxon>Sphingobacteriales</taxon>
        <taxon>Sphingobacteriaceae</taxon>
        <taxon>Mucilaginibacter</taxon>
    </lineage>
</organism>
<dbReference type="EMBL" id="SOZE01000001">
    <property type="protein sequence ID" value="TFF40809.1"/>
    <property type="molecule type" value="Genomic_DNA"/>
</dbReference>
<protein>
    <submittedName>
        <fullName evidence="1">Uncharacterized protein</fullName>
    </submittedName>
</protein>
<dbReference type="AlphaFoldDB" id="A0A4Y8SP04"/>
<comment type="caution">
    <text evidence="1">The sequence shown here is derived from an EMBL/GenBank/DDBJ whole genome shotgun (WGS) entry which is preliminary data.</text>
</comment>
<gene>
    <name evidence="1" type="ORF">E2R66_01115</name>
</gene>
<dbReference type="OrthoDB" id="771769at2"/>
<dbReference type="Proteomes" id="UP000297540">
    <property type="component" value="Unassembled WGS sequence"/>
</dbReference>
<accession>A0A4Y8SP04</accession>
<evidence type="ECO:0000313" key="2">
    <source>
        <dbReference type="Proteomes" id="UP000297540"/>
    </source>
</evidence>
<sequence>MTTFTVQIKDSDTELFLGMLKKFKAKVIKEPEVSPLTLEIATALRELKEMELGNMEPLSLKDI</sequence>
<keyword evidence="2" id="KW-1185">Reference proteome</keyword>
<evidence type="ECO:0000313" key="1">
    <source>
        <dbReference type="EMBL" id="TFF40809.1"/>
    </source>
</evidence>
<reference evidence="1 2" key="1">
    <citation type="journal article" date="2017" name="Int. J. Syst. Evol. Microbiol.">
        <title>Mucilaginibacterpsychrotolerans sp. nov., isolated from peatlands.</title>
        <authorList>
            <person name="Deng Y."/>
            <person name="Shen L."/>
            <person name="Xu B."/>
            <person name="Liu Y."/>
            <person name="Gu Z."/>
            <person name="Liu H."/>
            <person name="Zhou Y."/>
        </authorList>
    </citation>
    <scope>NUCLEOTIDE SEQUENCE [LARGE SCALE GENOMIC DNA]</scope>
    <source>
        <strain evidence="1 2">NH7-4</strain>
    </source>
</reference>
<dbReference type="RefSeq" id="WP_133229689.1">
    <property type="nucleotide sequence ID" value="NZ_SOZE01000001.1"/>
</dbReference>
<name>A0A4Y8SP04_9SPHI</name>
<proteinExistence type="predicted"/>